<gene>
    <name evidence="3" type="ORF">QJU57_10115</name>
</gene>
<dbReference type="Gene3D" id="3.30.2310.20">
    <property type="entry name" value="RelE-like"/>
    <property type="match status" value="1"/>
</dbReference>
<evidence type="ECO:0000256" key="2">
    <source>
        <dbReference type="ARBA" id="ARBA00022649"/>
    </source>
</evidence>
<dbReference type="EMBL" id="JASAXT010000029">
    <property type="protein sequence ID" value="MDP8149421.1"/>
    <property type="molecule type" value="Genomic_DNA"/>
</dbReference>
<dbReference type="InterPro" id="IPR007712">
    <property type="entry name" value="RelE/ParE_toxin"/>
</dbReference>
<dbReference type="SUPFAM" id="SSF143011">
    <property type="entry name" value="RelE-like"/>
    <property type="match status" value="1"/>
</dbReference>
<dbReference type="Proteomes" id="UP001226020">
    <property type="component" value="Unassembled WGS sequence"/>
</dbReference>
<comment type="similarity">
    <text evidence="1">Belongs to the RelE toxin family.</text>
</comment>
<sequence length="92" mass="10999">MKYQIVTSRTFIKSMKKLDIHTQKQIKSWIIKNNDLIASNPRIIGKNLKGNLKNYWRYRIGNYRLLVQIEDDKLILILLSAGHRKNIYNQQK</sequence>
<dbReference type="InterPro" id="IPR035093">
    <property type="entry name" value="RelE/ParE_toxin_dom_sf"/>
</dbReference>
<dbReference type="NCBIfam" id="TIGR02385">
    <property type="entry name" value="RelE_StbE"/>
    <property type="match status" value="1"/>
</dbReference>
<evidence type="ECO:0000256" key="1">
    <source>
        <dbReference type="ARBA" id="ARBA00006226"/>
    </source>
</evidence>
<proteinExistence type="inferred from homology"/>
<protein>
    <submittedName>
        <fullName evidence="3">Type II toxin-antitoxin system RelE/ParE family toxin</fullName>
    </submittedName>
</protein>
<organism evidence="3 4">
    <name type="scientific">Phocoenobacter atlanticus subsp. atlanticus</name>
    <dbReference type="NCBI Taxonomy" id="3061285"/>
    <lineage>
        <taxon>Bacteria</taxon>
        <taxon>Pseudomonadati</taxon>
        <taxon>Pseudomonadota</taxon>
        <taxon>Gammaproteobacteria</taxon>
        <taxon>Pasteurellales</taxon>
        <taxon>Pasteurellaceae</taxon>
        <taxon>Phocoenobacter</taxon>
        <taxon>Phocoenobacter atlanticus</taxon>
    </lineage>
</organism>
<dbReference type="PANTHER" id="PTHR35601:SF1">
    <property type="entry name" value="TOXIN RELE"/>
    <property type="match status" value="1"/>
</dbReference>
<name>A0AAW8CJ44_9PAST</name>
<dbReference type="RefSeq" id="WP_306349422.1">
    <property type="nucleotide sequence ID" value="NZ_JASAVU010000028.1"/>
</dbReference>
<accession>A0AAW8CJ44</accession>
<reference evidence="3 4" key="1">
    <citation type="journal article" date="2023" name="Front. Microbiol.">
        <title>Phylogeography and host specificity of Pasteurellaceae pathogenic to sea-farmed fish in the north-east Atlantic.</title>
        <authorList>
            <person name="Gulla S."/>
            <person name="Colquhoun D.J."/>
            <person name="Olsen A.B."/>
            <person name="Spilsberg B."/>
            <person name="Lagesen K."/>
            <person name="Aakesson C.P."/>
            <person name="Strom S."/>
            <person name="Manji F."/>
            <person name="Birkbeck T.H."/>
            <person name="Nilsen H.K."/>
        </authorList>
    </citation>
    <scope>NUCLEOTIDE SEQUENCE [LARGE SCALE GENOMIC DNA]</scope>
    <source>
        <strain evidence="3 4">NVIB3131</strain>
    </source>
</reference>
<keyword evidence="4" id="KW-1185">Reference proteome</keyword>
<dbReference type="PANTHER" id="PTHR35601">
    <property type="entry name" value="TOXIN RELE"/>
    <property type="match status" value="1"/>
</dbReference>
<dbReference type="Pfam" id="PF05016">
    <property type="entry name" value="ParE_toxin"/>
    <property type="match status" value="1"/>
</dbReference>
<keyword evidence="2" id="KW-1277">Toxin-antitoxin system</keyword>
<evidence type="ECO:0000313" key="4">
    <source>
        <dbReference type="Proteomes" id="UP001226020"/>
    </source>
</evidence>
<dbReference type="AlphaFoldDB" id="A0AAW8CJ44"/>
<comment type="caution">
    <text evidence="3">The sequence shown here is derived from an EMBL/GenBank/DDBJ whole genome shotgun (WGS) entry which is preliminary data.</text>
</comment>
<evidence type="ECO:0000313" key="3">
    <source>
        <dbReference type="EMBL" id="MDP8149421.1"/>
    </source>
</evidence>